<organism evidence="10">
    <name type="scientific">marine metagenome</name>
    <dbReference type="NCBI Taxonomy" id="408172"/>
    <lineage>
        <taxon>unclassified sequences</taxon>
        <taxon>metagenomes</taxon>
        <taxon>ecological metagenomes</taxon>
    </lineage>
</organism>
<dbReference type="EMBL" id="UINC01018624">
    <property type="protein sequence ID" value="SVA78384.1"/>
    <property type="molecule type" value="Genomic_DNA"/>
</dbReference>
<dbReference type="PANTHER" id="PTHR30069:SF29">
    <property type="entry name" value="HEMOGLOBIN AND HEMOGLOBIN-HAPTOGLOBIN-BINDING PROTEIN 1-RELATED"/>
    <property type="match status" value="1"/>
</dbReference>
<dbReference type="AlphaFoldDB" id="A0A381YN49"/>
<keyword evidence="5" id="KW-0798">TonB box</keyword>
<reference evidence="10" key="1">
    <citation type="submission" date="2018-05" db="EMBL/GenBank/DDBJ databases">
        <authorList>
            <person name="Lanie J.A."/>
            <person name="Ng W.-L."/>
            <person name="Kazmierczak K.M."/>
            <person name="Andrzejewski T.M."/>
            <person name="Davidsen T.M."/>
            <person name="Wayne K.J."/>
            <person name="Tettelin H."/>
            <person name="Glass J.I."/>
            <person name="Rusch D."/>
            <person name="Podicherti R."/>
            <person name="Tsui H.-C.T."/>
            <person name="Winkler M.E."/>
        </authorList>
    </citation>
    <scope>NUCLEOTIDE SEQUENCE</scope>
</reference>
<evidence type="ECO:0000256" key="1">
    <source>
        <dbReference type="ARBA" id="ARBA00004571"/>
    </source>
</evidence>
<evidence type="ECO:0000256" key="5">
    <source>
        <dbReference type="ARBA" id="ARBA00023077"/>
    </source>
</evidence>
<keyword evidence="4" id="KW-0732">Signal</keyword>
<sequence length="218" mass="23677">PNLKPERAMSWEFGVDQGLFGDVATLRATYFDQRFEDLIQYTFARPNPMDPNYFNVGAATSRGMEVGADIEIGLAQASVAWTWLDTEVIDSGFESGLGGSFIEGEALLRRPSNTVTVSASAPVAASGRIHVRSLVVGSRSDRDFSTVPEVRIKLPAYHLLSFGGEWALTTLAAKGPGVSVFVQVENLLDQYYEEVLGFRAPGRQIHTGISVRFGGGSR</sequence>
<dbReference type="Pfam" id="PF00593">
    <property type="entry name" value="TonB_dep_Rec_b-barrel"/>
    <property type="match status" value="1"/>
</dbReference>
<evidence type="ECO:0000256" key="6">
    <source>
        <dbReference type="ARBA" id="ARBA00023136"/>
    </source>
</evidence>
<feature type="domain" description="TonB-dependent receptor-like beta-barrel" evidence="9">
    <location>
        <begin position="1"/>
        <end position="187"/>
    </location>
</feature>
<dbReference type="PANTHER" id="PTHR30069">
    <property type="entry name" value="TONB-DEPENDENT OUTER MEMBRANE RECEPTOR"/>
    <property type="match status" value="1"/>
</dbReference>
<keyword evidence="7" id="KW-0675">Receptor</keyword>
<keyword evidence="8" id="KW-0998">Cell outer membrane</keyword>
<evidence type="ECO:0000313" key="10">
    <source>
        <dbReference type="EMBL" id="SVA78384.1"/>
    </source>
</evidence>
<dbReference type="GO" id="GO:0044718">
    <property type="term" value="P:siderophore transmembrane transport"/>
    <property type="evidence" value="ECO:0007669"/>
    <property type="project" value="TreeGrafter"/>
</dbReference>
<dbReference type="GO" id="GO:0009279">
    <property type="term" value="C:cell outer membrane"/>
    <property type="evidence" value="ECO:0007669"/>
    <property type="project" value="UniProtKB-SubCell"/>
</dbReference>
<feature type="non-terminal residue" evidence="10">
    <location>
        <position position="1"/>
    </location>
</feature>
<keyword evidence="3" id="KW-0812">Transmembrane</keyword>
<name>A0A381YN49_9ZZZZ</name>
<evidence type="ECO:0000256" key="4">
    <source>
        <dbReference type="ARBA" id="ARBA00022729"/>
    </source>
</evidence>
<keyword evidence="2" id="KW-0813">Transport</keyword>
<proteinExistence type="predicted"/>
<keyword evidence="6" id="KW-0472">Membrane</keyword>
<dbReference type="PROSITE" id="PS52016">
    <property type="entry name" value="TONB_DEPENDENT_REC_3"/>
    <property type="match status" value="1"/>
</dbReference>
<dbReference type="Gene3D" id="2.40.170.20">
    <property type="entry name" value="TonB-dependent receptor, beta-barrel domain"/>
    <property type="match status" value="1"/>
</dbReference>
<evidence type="ECO:0000256" key="3">
    <source>
        <dbReference type="ARBA" id="ARBA00022692"/>
    </source>
</evidence>
<dbReference type="InterPro" id="IPR039426">
    <property type="entry name" value="TonB-dep_rcpt-like"/>
</dbReference>
<dbReference type="InterPro" id="IPR000531">
    <property type="entry name" value="Beta-barrel_TonB"/>
</dbReference>
<evidence type="ECO:0000256" key="2">
    <source>
        <dbReference type="ARBA" id="ARBA00022448"/>
    </source>
</evidence>
<dbReference type="SUPFAM" id="SSF56935">
    <property type="entry name" value="Porins"/>
    <property type="match status" value="1"/>
</dbReference>
<evidence type="ECO:0000256" key="7">
    <source>
        <dbReference type="ARBA" id="ARBA00023170"/>
    </source>
</evidence>
<dbReference type="GO" id="GO:0015344">
    <property type="term" value="F:siderophore uptake transmembrane transporter activity"/>
    <property type="evidence" value="ECO:0007669"/>
    <property type="project" value="TreeGrafter"/>
</dbReference>
<dbReference type="InterPro" id="IPR036942">
    <property type="entry name" value="Beta-barrel_TonB_sf"/>
</dbReference>
<accession>A0A381YN49</accession>
<protein>
    <recommendedName>
        <fullName evidence="9">TonB-dependent receptor-like beta-barrel domain-containing protein</fullName>
    </recommendedName>
</protein>
<evidence type="ECO:0000259" key="9">
    <source>
        <dbReference type="Pfam" id="PF00593"/>
    </source>
</evidence>
<comment type="subcellular location">
    <subcellularLocation>
        <location evidence="1">Cell outer membrane</location>
        <topology evidence="1">Multi-pass membrane protein</topology>
    </subcellularLocation>
</comment>
<evidence type="ECO:0000256" key="8">
    <source>
        <dbReference type="ARBA" id="ARBA00023237"/>
    </source>
</evidence>
<gene>
    <name evidence="10" type="ORF">METZ01_LOCUS131238</name>
</gene>